<dbReference type="InterPro" id="IPR017853">
    <property type="entry name" value="GH"/>
</dbReference>
<evidence type="ECO:0000256" key="2">
    <source>
        <dbReference type="ARBA" id="ARBA00005684"/>
    </source>
</evidence>
<accession>A0A858Q8J7</accession>
<evidence type="ECO:0000313" key="11">
    <source>
        <dbReference type="EMBL" id="QJD30143.1"/>
    </source>
</evidence>
<comment type="similarity">
    <text evidence="2 10">Belongs to the disproportionating enzyme family.</text>
</comment>
<dbReference type="EMBL" id="CP046565">
    <property type="protein sequence ID" value="QJD30143.1"/>
    <property type="molecule type" value="Genomic_DNA"/>
</dbReference>
<evidence type="ECO:0000313" key="12">
    <source>
        <dbReference type="Proteomes" id="UP000503004"/>
    </source>
</evidence>
<dbReference type="Proteomes" id="UP000503004">
    <property type="component" value="Chromosome"/>
</dbReference>
<dbReference type="PANTHER" id="PTHR32438:SF5">
    <property type="entry name" value="4-ALPHA-GLUCANOTRANSFERASE DPE1, CHLOROPLASTIC_AMYLOPLASTIC"/>
    <property type="match status" value="1"/>
</dbReference>
<dbReference type="NCBIfam" id="NF011080">
    <property type="entry name" value="PRK14508.1-3"/>
    <property type="match status" value="1"/>
</dbReference>
<organism evidence="11 12">
    <name type="scientific">Methylococcus geothermalis</name>
    <dbReference type="NCBI Taxonomy" id="2681310"/>
    <lineage>
        <taxon>Bacteria</taxon>
        <taxon>Pseudomonadati</taxon>
        <taxon>Pseudomonadota</taxon>
        <taxon>Gammaproteobacteria</taxon>
        <taxon>Methylococcales</taxon>
        <taxon>Methylococcaceae</taxon>
        <taxon>Methylococcus</taxon>
    </lineage>
</organism>
<keyword evidence="5 10" id="KW-0328">Glycosyltransferase</keyword>
<name>A0A858Q8J7_9GAMM</name>
<dbReference type="PANTHER" id="PTHR32438">
    <property type="entry name" value="4-ALPHA-GLUCANOTRANSFERASE DPE1, CHLOROPLASTIC/AMYLOPLASTIC"/>
    <property type="match status" value="1"/>
</dbReference>
<protein>
    <recommendedName>
        <fullName evidence="4 10">4-alpha-glucanotransferase</fullName>
        <ecNumber evidence="3 10">2.4.1.25</ecNumber>
    </recommendedName>
    <alternativeName>
        <fullName evidence="8 10">Amylomaltase</fullName>
    </alternativeName>
    <alternativeName>
        <fullName evidence="9 10">Disproportionating enzyme</fullName>
    </alternativeName>
</protein>
<comment type="catalytic activity">
    <reaction evidence="1 10">
        <text>Transfers a segment of a (1-&gt;4)-alpha-D-glucan to a new position in an acceptor, which may be glucose or a (1-&gt;4)-alpha-D-glucan.</text>
        <dbReference type="EC" id="2.4.1.25"/>
    </reaction>
</comment>
<keyword evidence="7 10" id="KW-0119">Carbohydrate metabolism</keyword>
<evidence type="ECO:0000256" key="4">
    <source>
        <dbReference type="ARBA" id="ARBA00020295"/>
    </source>
</evidence>
<evidence type="ECO:0000256" key="7">
    <source>
        <dbReference type="ARBA" id="ARBA00023277"/>
    </source>
</evidence>
<sequence>MDAHGIFDRRRAGILLHISSLPGGPGNGDLGADAFRFVDFLAAAGVTVWQTLPINPTHEDGSPYQCTSVHAGNPLLIGLDWLVERGLLEADAIPAADDPVTARQRALRRAFESFRRRGTSDALCSAFGDFVSANDWWLADYALYAALKEVNGGLPWQAWPPALRDRKPDALASACTLYANTIARVRFEQFVFFEQWHGLHEHAKRLGVLLFGDMPIFVASDSAEVWAGRDYFELGEDGEPRVVAGVPPDYFSATGQRWGNPHYNWDNMARSGFSWWIDRLRTQLGLYDLIRIDHFRGFEAYWEIPACSETAMEGRWVKAPGEALLARCVEVFGESLPLVAEDLGIITAEVESLRRRFRIPGMRILQFAFEGGSQNPYLPHNHAVDSVVYTGTHDNDTTLSWFEGLSADRQSYVYDYLGRSGLPMPAALVQAAMASVARLAIVPMQDVLGLGQGHRMNTPGTVGNNWHWRFDWAQLRDEHVEHLAHQIRMYGRSA</sequence>
<dbReference type="RefSeq" id="WP_169603422.1">
    <property type="nucleotide sequence ID" value="NZ_CP046565.1"/>
</dbReference>
<gene>
    <name evidence="11" type="primary">malQ</name>
    <name evidence="11" type="ORF">GNH96_09285</name>
</gene>
<dbReference type="Gene3D" id="3.20.20.80">
    <property type="entry name" value="Glycosidases"/>
    <property type="match status" value="1"/>
</dbReference>
<dbReference type="InterPro" id="IPR003385">
    <property type="entry name" value="Glyco_hydro_77"/>
</dbReference>
<reference evidence="12" key="1">
    <citation type="submission" date="2019-12" db="EMBL/GenBank/DDBJ databases">
        <authorList>
            <person name="Awala S.I."/>
            <person name="Rhee S.K."/>
        </authorList>
    </citation>
    <scope>NUCLEOTIDE SEQUENCE [LARGE SCALE GENOMIC DNA]</scope>
    <source>
        <strain evidence="12">IM1</strain>
    </source>
</reference>
<evidence type="ECO:0000256" key="6">
    <source>
        <dbReference type="ARBA" id="ARBA00022679"/>
    </source>
</evidence>
<dbReference type="NCBIfam" id="TIGR00217">
    <property type="entry name" value="malQ"/>
    <property type="match status" value="1"/>
</dbReference>
<proteinExistence type="inferred from homology"/>
<evidence type="ECO:0000256" key="10">
    <source>
        <dbReference type="RuleBase" id="RU361207"/>
    </source>
</evidence>
<evidence type="ECO:0000256" key="3">
    <source>
        <dbReference type="ARBA" id="ARBA00012560"/>
    </source>
</evidence>
<evidence type="ECO:0000256" key="9">
    <source>
        <dbReference type="ARBA" id="ARBA00031501"/>
    </source>
</evidence>
<keyword evidence="6 10" id="KW-0808">Transferase</keyword>
<dbReference type="AlphaFoldDB" id="A0A858Q8J7"/>
<dbReference type="EC" id="2.4.1.25" evidence="3 10"/>
<evidence type="ECO:0000256" key="1">
    <source>
        <dbReference type="ARBA" id="ARBA00000439"/>
    </source>
</evidence>
<dbReference type="GO" id="GO:0005975">
    <property type="term" value="P:carbohydrate metabolic process"/>
    <property type="evidence" value="ECO:0007669"/>
    <property type="project" value="InterPro"/>
</dbReference>
<evidence type="ECO:0000256" key="8">
    <source>
        <dbReference type="ARBA" id="ARBA00031423"/>
    </source>
</evidence>
<keyword evidence="12" id="KW-1185">Reference proteome</keyword>
<dbReference type="Pfam" id="PF02446">
    <property type="entry name" value="Glyco_hydro_77"/>
    <property type="match status" value="1"/>
</dbReference>
<evidence type="ECO:0000256" key="5">
    <source>
        <dbReference type="ARBA" id="ARBA00022676"/>
    </source>
</evidence>
<dbReference type="KEGG" id="metu:GNH96_09285"/>
<dbReference type="GO" id="GO:0004134">
    <property type="term" value="F:4-alpha-glucanotransferase activity"/>
    <property type="evidence" value="ECO:0007669"/>
    <property type="project" value="UniProtKB-EC"/>
</dbReference>
<dbReference type="SUPFAM" id="SSF51445">
    <property type="entry name" value="(Trans)glycosidases"/>
    <property type="match status" value="1"/>
</dbReference>